<keyword evidence="5 7" id="KW-1133">Transmembrane helix</keyword>
<sequence>MQQIPELFSQEWFTRMLHVYVIPFCINLVFALLVFLLGRIVARALTGLVRRVLERGGVDTTLVRFVCSVLYVLLLAVVAIASLDQLGVETTSAIAVLGAAGLAVGLALQGSLGNLAAGVMIIVFRPYRVGDVVNLAGTIGSVTEIAIFNTILTTGDNREIILPNGTITSSKIENITKHDTRRVDMTFGIGYDDDIRKAKEILERLVSEDERVLPEPAPTIVVGELADSSINILCRPWVKSSDYWGLYWDFMEKVKVAFDEAGISIPFPQRDVHVHQSAA</sequence>
<dbReference type="SUPFAM" id="SSF50182">
    <property type="entry name" value="Sm-like ribonucleoproteins"/>
    <property type="match status" value="1"/>
</dbReference>
<dbReference type="PANTHER" id="PTHR30221:SF1">
    <property type="entry name" value="SMALL-CONDUCTANCE MECHANOSENSITIVE CHANNEL"/>
    <property type="match status" value="1"/>
</dbReference>
<dbReference type="Pfam" id="PF00924">
    <property type="entry name" value="MS_channel_2nd"/>
    <property type="match status" value="1"/>
</dbReference>
<evidence type="ECO:0000256" key="4">
    <source>
        <dbReference type="ARBA" id="ARBA00022692"/>
    </source>
</evidence>
<name>D0LFR1_HALO1</name>
<comment type="subcellular location">
    <subcellularLocation>
        <location evidence="1">Cell membrane</location>
        <topology evidence="1">Multi-pass membrane protein</topology>
    </subcellularLocation>
</comment>
<dbReference type="SUPFAM" id="SSF82689">
    <property type="entry name" value="Mechanosensitive channel protein MscS (YggB), C-terminal domain"/>
    <property type="match status" value="1"/>
</dbReference>
<dbReference type="InterPro" id="IPR008910">
    <property type="entry name" value="MSC_TM_helix"/>
</dbReference>
<dbReference type="AlphaFoldDB" id="D0LFR1"/>
<feature type="transmembrane region" description="Helical" evidence="7">
    <location>
        <begin position="62"/>
        <end position="81"/>
    </location>
</feature>
<dbReference type="Pfam" id="PF05552">
    <property type="entry name" value="MS_channel_1st_1"/>
    <property type="match status" value="1"/>
</dbReference>
<evidence type="ECO:0000256" key="1">
    <source>
        <dbReference type="ARBA" id="ARBA00004651"/>
    </source>
</evidence>
<dbReference type="InterPro" id="IPR011066">
    <property type="entry name" value="MscS_channel_C_sf"/>
</dbReference>
<protein>
    <submittedName>
        <fullName evidence="11">MscS Mechanosensitive ion channel</fullName>
    </submittedName>
</protein>
<dbReference type="GO" id="GO:0005886">
    <property type="term" value="C:plasma membrane"/>
    <property type="evidence" value="ECO:0007669"/>
    <property type="project" value="UniProtKB-SubCell"/>
</dbReference>
<comment type="similarity">
    <text evidence="2">Belongs to the MscS (TC 1.A.23) family.</text>
</comment>
<evidence type="ECO:0000256" key="2">
    <source>
        <dbReference type="ARBA" id="ARBA00008017"/>
    </source>
</evidence>
<dbReference type="RefSeq" id="WP_012827121.1">
    <property type="nucleotide sequence ID" value="NC_013440.1"/>
</dbReference>
<dbReference type="SUPFAM" id="SSF82861">
    <property type="entry name" value="Mechanosensitive channel protein MscS (YggB), transmembrane region"/>
    <property type="match status" value="1"/>
</dbReference>
<feature type="domain" description="Mechanosensitive ion channel transmembrane helices 2/3" evidence="10">
    <location>
        <begin position="69"/>
        <end position="109"/>
    </location>
</feature>
<dbReference type="EMBL" id="CP001804">
    <property type="protein sequence ID" value="ACY14513.1"/>
    <property type="molecule type" value="Genomic_DNA"/>
</dbReference>
<dbReference type="GO" id="GO:0008381">
    <property type="term" value="F:mechanosensitive monoatomic ion channel activity"/>
    <property type="evidence" value="ECO:0007669"/>
    <property type="project" value="InterPro"/>
</dbReference>
<keyword evidence="4 7" id="KW-0812">Transmembrane</keyword>
<accession>D0LFR1</accession>
<feature type="transmembrane region" description="Helical" evidence="7">
    <location>
        <begin position="20"/>
        <end position="42"/>
    </location>
</feature>
<dbReference type="Gene3D" id="1.10.287.1260">
    <property type="match status" value="1"/>
</dbReference>
<keyword evidence="6 7" id="KW-0472">Membrane</keyword>
<dbReference type="InterPro" id="IPR045275">
    <property type="entry name" value="MscS_archaea/bacteria_type"/>
</dbReference>
<dbReference type="Pfam" id="PF21088">
    <property type="entry name" value="MS_channel_1st"/>
    <property type="match status" value="1"/>
</dbReference>
<dbReference type="KEGG" id="hoh:Hoch_1967"/>
<keyword evidence="12" id="KW-1185">Reference proteome</keyword>
<gene>
    <name evidence="11" type="ordered locus">Hoch_1967</name>
</gene>
<reference evidence="11 12" key="1">
    <citation type="journal article" date="2010" name="Stand. Genomic Sci.">
        <title>Complete genome sequence of Haliangium ochraceum type strain (SMP-2).</title>
        <authorList>
            <consortium name="US DOE Joint Genome Institute (JGI-PGF)"/>
            <person name="Ivanova N."/>
            <person name="Daum C."/>
            <person name="Lang E."/>
            <person name="Abt B."/>
            <person name="Kopitz M."/>
            <person name="Saunders E."/>
            <person name="Lapidus A."/>
            <person name="Lucas S."/>
            <person name="Glavina Del Rio T."/>
            <person name="Nolan M."/>
            <person name="Tice H."/>
            <person name="Copeland A."/>
            <person name="Cheng J.F."/>
            <person name="Chen F."/>
            <person name="Bruce D."/>
            <person name="Goodwin L."/>
            <person name="Pitluck S."/>
            <person name="Mavromatis K."/>
            <person name="Pati A."/>
            <person name="Mikhailova N."/>
            <person name="Chen A."/>
            <person name="Palaniappan K."/>
            <person name="Land M."/>
            <person name="Hauser L."/>
            <person name="Chang Y.J."/>
            <person name="Jeffries C.D."/>
            <person name="Detter J.C."/>
            <person name="Brettin T."/>
            <person name="Rohde M."/>
            <person name="Goker M."/>
            <person name="Bristow J."/>
            <person name="Markowitz V."/>
            <person name="Eisen J.A."/>
            <person name="Hugenholtz P."/>
            <person name="Kyrpides N.C."/>
            <person name="Klenk H.P."/>
        </authorList>
    </citation>
    <scope>NUCLEOTIDE SEQUENCE [LARGE SCALE GENOMIC DNA]</scope>
    <source>
        <strain evidence="12">DSM 14365 / CIP 107738 / JCM 11303 / AJ 13395 / SMP-2</strain>
    </source>
</reference>
<dbReference type="PROSITE" id="PS01246">
    <property type="entry name" value="UPF0003"/>
    <property type="match status" value="1"/>
</dbReference>
<dbReference type="PANTHER" id="PTHR30221">
    <property type="entry name" value="SMALL-CONDUCTANCE MECHANOSENSITIVE CHANNEL"/>
    <property type="match status" value="1"/>
</dbReference>
<keyword evidence="3" id="KW-1003">Cell membrane</keyword>
<dbReference type="InterPro" id="IPR023408">
    <property type="entry name" value="MscS_beta-dom_sf"/>
</dbReference>
<organism evidence="11 12">
    <name type="scientific">Haliangium ochraceum (strain DSM 14365 / JCM 11303 / SMP-2)</name>
    <dbReference type="NCBI Taxonomy" id="502025"/>
    <lineage>
        <taxon>Bacteria</taxon>
        <taxon>Pseudomonadati</taxon>
        <taxon>Myxococcota</taxon>
        <taxon>Polyangia</taxon>
        <taxon>Haliangiales</taxon>
        <taxon>Kofleriaceae</taxon>
        <taxon>Haliangium</taxon>
    </lineage>
</organism>
<evidence type="ECO:0000313" key="12">
    <source>
        <dbReference type="Proteomes" id="UP000001880"/>
    </source>
</evidence>
<feature type="domain" description="Mechanosensitive ion channel MscS" evidence="8">
    <location>
        <begin position="111"/>
        <end position="177"/>
    </location>
</feature>
<dbReference type="Proteomes" id="UP000001880">
    <property type="component" value="Chromosome"/>
</dbReference>
<evidence type="ECO:0000259" key="9">
    <source>
        <dbReference type="Pfam" id="PF21082"/>
    </source>
</evidence>
<dbReference type="InterPro" id="IPR006686">
    <property type="entry name" value="MscS_channel_CS"/>
</dbReference>
<feature type="domain" description="Mechanosensitive ion channel MscS C-terminal" evidence="9">
    <location>
        <begin position="183"/>
        <end position="265"/>
    </location>
</feature>
<evidence type="ECO:0000313" key="11">
    <source>
        <dbReference type="EMBL" id="ACY14513.1"/>
    </source>
</evidence>
<dbReference type="OrthoDB" id="9784565at2"/>
<feature type="transmembrane region" description="Helical" evidence="7">
    <location>
        <begin position="93"/>
        <end position="124"/>
    </location>
</feature>
<evidence type="ECO:0000256" key="6">
    <source>
        <dbReference type="ARBA" id="ARBA00023136"/>
    </source>
</evidence>
<proteinExistence type="inferred from homology"/>
<dbReference type="InterPro" id="IPR049142">
    <property type="entry name" value="MS_channel_1st"/>
</dbReference>
<evidence type="ECO:0000259" key="8">
    <source>
        <dbReference type="Pfam" id="PF00924"/>
    </source>
</evidence>
<dbReference type="InterPro" id="IPR006685">
    <property type="entry name" value="MscS_channel_2nd"/>
</dbReference>
<dbReference type="InterPro" id="IPR010920">
    <property type="entry name" value="LSM_dom_sf"/>
</dbReference>
<dbReference type="InterPro" id="IPR011014">
    <property type="entry name" value="MscS_channel_TM-2"/>
</dbReference>
<dbReference type="eggNOG" id="COG0668">
    <property type="taxonomic scope" value="Bacteria"/>
</dbReference>
<evidence type="ECO:0000256" key="3">
    <source>
        <dbReference type="ARBA" id="ARBA00022475"/>
    </source>
</evidence>
<dbReference type="Gene3D" id="2.30.30.60">
    <property type="match status" value="1"/>
</dbReference>
<evidence type="ECO:0000259" key="10">
    <source>
        <dbReference type="Pfam" id="PF21088"/>
    </source>
</evidence>
<dbReference type="Gene3D" id="3.30.70.100">
    <property type="match status" value="1"/>
</dbReference>
<dbReference type="Pfam" id="PF21082">
    <property type="entry name" value="MS_channel_3rd"/>
    <property type="match status" value="1"/>
</dbReference>
<dbReference type="HOGENOM" id="CLU_037945_1_1_7"/>
<evidence type="ECO:0000256" key="5">
    <source>
        <dbReference type="ARBA" id="ARBA00022989"/>
    </source>
</evidence>
<evidence type="ECO:0000256" key="7">
    <source>
        <dbReference type="SAM" id="Phobius"/>
    </source>
</evidence>
<dbReference type="InterPro" id="IPR049278">
    <property type="entry name" value="MS_channel_C"/>
</dbReference>